<accession>A0AAW9DCQ3</accession>
<keyword evidence="1" id="KW-0175">Coiled coil</keyword>
<gene>
    <name evidence="4" type="ORF">Q6A80_09170</name>
</gene>
<dbReference type="InterPro" id="IPR027417">
    <property type="entry name" value="P-loop_NTPase"/>
</dbReference>
<dbReference type="PANTHER" id="PTHR31302:SF0">
    <property type="entry name" value="TRANSMEMBRANE PROTEIN WITH METALLOPHOSPHOESTERASE DOMAIN"/>
    <property type="match status" value="1"/>
</dbReference>
<reference evidence="4" key="2">
    <citation type="submission" date="2023-07" db="EMBL/GenBank/DDBJ databases">
        <authorList>
            <person name="Zhang M."/>
            <person name="Zhou G."/>
        </authorList>
    </citation>
    <scope>NUCLEOTIDE SEQUENCE</scope>
    <source>
        <strain evidence="4">BJSY19SF1-2</strain>
    </source>
</reference>
<dbReference type="SUPFAM" id="SSF56300">
    <property type="entry name" value="Metallo-dependent phosphatases"/>
    <property type="match status" value="1"/>
</dbReference>
<dbReference type="PANTHER" id="PTHR31302">
    <property type="entry name" value="TRANSMEMBRANE PROTEIN WITH METALLOPHOSPHOESTERASE DOMAIN-RELATED"/>
    <property type="match status" value="1"/>
</dbReference>
<dbReference type="SUPFAM" id="SSF52540">
    <property type="entry name" value="P-loop containing nucleoside triphosphate hydrolases"/>
    <property type="match status" value="1"/>
</dbReference>
<dbReference type="InterPro" id="IPR004843">
    <property type="entry name" value="Calcineurin-like_PHP"/>
</dbReference>
<dbReference type="InterPro" id="IPR051158">
    <property type="entry name" value="Metallophosphoesterase_sf"/>
</dbReference>
<evidence type="ECO:0000259" key="3">
    <source>
        <dbReference type="Pfam" id="PF24406"/>
    </source>
</evidence>
<protein>
    <submittedName>
        <fullName evidence="4">Metallophosphoesterase</fullName>
    </submittedName>
</protein>
<evidence type="ECO:0000256" key="1">
    <source>
        <dbReference type="SAM" id="Coils"/>
    </source>
</evidence>
<reference evidence="4" key="1">
    <citation type="journal article" date="2023" name="Front. Microbiol.">
        <title>Genomic diversity and taxonomic marker for Arcobacter species.</title>
        <authorList>
            <person name="Zhou G."/>
            <person name="Gu Y."/>
            <person name="Wang H."/>
            <person name="Chen X."/>
            <person name="Zhang X."/>
            <person name="Shao Z."/>
            <person name="Yan X."/>
            <person name="Zhang J."/>
            <person name="Zhang M."/>
        </authorList>
    </citation>
    <scope>NUCLEOTIDE SEQUENCE</scope>
    <source>
        <strain evidence="4">BJSY19SF1-2</strain>
    </source>
</reference>
<dbReference type="EMBL" id="JAUQUR010000007">
    <property type="protein sequence ID" value="MDX4069889.1"/>
    <property type="molecule type" value="Genomic_DNA"/>
</dbReference>
<sequence>MEYKQLSILHLSDIHMIDGENYIFNKKRALIDAIKNEISDKYLFIIITGDLANTGKFLEYDKLHNFLEDLEENILGYYKKIKIEYIFVPGNHDCDFSDEEYNDVRDLIISNVLSNKTIQKDTFVASCTKVQNNYFEFLNKYKSKNHIVEKISNKLFTKYSYEILNHKISFNCYNSAWMSKRKENQSEIIFPLLNINQEEILNDDSKLKISLLHHPLHWLEHNNLRDFKNFLNTSSTIIFSGHEHSSTGNINKNIYANSTVEFIEGGNLQNNSNENESIFNLVNFNLDTNEHDLLNFKWENTYYTKKEYIGLKIDNVPSNIFILNPSYKESIEKLYIKLNHPRKDNILLEDLFIFQDLELINLNKKNTKFSYKNISSNKLISDDKIGLNIIYGEDNCGKSSLINILQLKLSEKSKKIPIVIKCENISSNMYEKNRLEKMIQRSFEKQYVINQRILNLYQQQDKDKFVLILDDFHLIKANEEFRAKIIENLLKLNYENILIFANKNFRYEATSETEISMHLNEFNHFQIKELGHELREDLIIKWIKLGQEYEIKNDELRKLKREKADHVDHTIGFNIIPSYPLYIITLLQAMELNDNTLEKSSYGHYYNFLILQHITNNSNNGVSEQKDINTIFAFSSALAFDMFSNERREYSIEELNDFNGKYIKNKKLTLKFEPIEKVISTKLLIEIEENIFKFNHKYVYYYFVAYYFAQNIDNNDIVDIIKKMSKQLYKSEFGNILMFILHLSVKEHIIEMILDEASKRFNSTQEFRFDKEEIKKINSLVKNSTTKLFDRHIEESRKEELKSKEKELEIKKKNHLHQEEDYKFDDDEEGGKLTFFKELNHSFKLIEAMGEITKNYSGVLEGNTKYHLIKSCYSLGLKCIKEFILLFEEKHEQLIEQIQELIISRGLITNEKIGEATSKIVFSLASAIALDIVKKISKSVGTQDLKIIYKEILDSDIDNIAYQIINEAINLSFIGGLNKNKLIILHENFKNNGNNLTDLTLKKLVIDYFYKFDVSIDKKSSICSKLEIDIEKTRNKFLEK</sequence>
<dbReference type="Pfam" id="PF24406">
    <property type="entry name" value="nSTAND_NTPase4"/>
    <property type="match status" value="1"/>
</dbReference>
<name>A0AAW9DCQ3_9BACT</name>
<dbReference type="Gene3D" id="3.60.21.10">
    <property type="match status" value="1"/>
</dbReference>
<dbReference type="Gene3D" id="3.40.50.300">
    <property type="entry name" value="P-loop containing nucleotide triphosphate hydrolases"/>
    <property type="match status" value="1"/>
</dbReference>
<evidence type="ECO:0000313" key="4">
    <source>
        <dbReference type="EMBL" id="MDX4069889.1"/>
    </source>
</evidence>
<organism evidence="4 5">
    <name type="scientific">Aliarcobacter skirrowii</name>
    <dbReference type="NCBI Taxonomy" id="28200"/>
    <lineage>
        <taxon>Bacteria</taxon>
        <taxon>Pseudomonadati</taxon>
        <taxon>Campylobacterota</taxon>
        <taxon>Epsilonproteobacteria</taxon>
        <taxon>Campylobacterales</taxon>
        <taxon>Arcobacteraceae</taxon>
        <taxon>Aliarcobacter</taxon>
    </lineage>
</organism>
<evidence type="ECO:0000259" key="2">
    <source>
        <dbReference type="Pfam" id="PF00149"/>
    </source>
</evidence>
<feature type="coiled-coil region" evidence="1">
    <location>
        <begin position="791"/>
        <end position="818"/>
    </location>
</feature>
<feature type="domain" description="STAND NTPase 4 small alpha/beta" evidence="3">
    <location>
        <begin position="651"/>
        <end position="704"/>
    </location>
</feature>
<dbReference type="RefSeq" id="WP_319048415.1">
    <property type="nucleotide sequence ID" value="NZ_JAUQUR010000007.1"/>
</dbReference>
<dbReference type="Proteomes" id="UP001283691">
    <property type="component" value="Unassembled WGS sequence"/>
</dbReference>
<dbReference type="GO" id="GO:0016787">
    <property type="term" value="F:hydrolase activity"/>
    <property type="evidence" value="ECO:0007669"/>
    <property type="project" value="InterPro"/>
</dbReference>
<feature type="domain" description="Calcineurin-like phosphoesterase" evidence="2">
    <location>
        <begin position="7"/>
        <end position="245"/>
    </location>
</feature>
<dbReference type="InterPro" id="IPR057123">
    <property type="entry name" value="STAND_NTPase4_dom"/>
</dbReference>
<comment type="caution">
    <text evidence="4">The sequence shown here is derived from an EMBL/GenBank/DDBJ whole genome shotgun (WGS) entry which is preliminary data.</text>
</comment>
<proteinExistence type="predicted"/>
<dbReference type="Pfam" id="PF00149">
    <property type="entry name" value="Metallophos"/>
    <property type="match status" value="1"/>
</dbReference>
<dbReference type="InterPro" id="IPR029052">
    <property type="entry name" value="Metallo-depent_PP-like"/>
</dbReference>
<evidence type="ECO:0000313" key="5">
    <source>
        <dbReference type="Proteomes" id="UP001283691"/>
    </source>
</evidence>
<dbReference type="AlphaFoldDB" id="A0AAW9DCQ3"/>